<evidence type="ECO:0000256" key="2">
    <source>
        <dbReference type="ARBA" id="ARBA00022475"/>
    </source>
</evidence>
<comment type="similarity">
    <text evidence="1 9 10">Belongs to the peptidase A8 family.</text>
</comment>
<feature type="transmembrane region" description="Helical" evidence="9">
    <location>
        <begin position="123"/>
        <end position="145"/>
    </location>
</feature>
<evidence type="ECO:0000256" key="6">
    <source>
        <dbReference type="ARBA" id="ARBA00022801"/>
    </source>
</evidence>
<proteinExistence type="inferred from homology"/>
<dbReference type="Proteomes" id="UP001172708">
    <property type="component" value="Unassembled WGS sequence"/>
</dbReference>
<dbReference type="PRINTS" id="PR00781">
    <property type="entry name" value="LIPOSIGPTASE"/>
</dbReference>
<sequence>MTWRPALWLVALVVIALDQLTKQWALTALEPGEKHAVLGDLLSFQLVFNSGAAFSLGDGYTWVMTIVAVIVTIGIVYFARRAQSRLAIALFGIGLGGAVGNLIDRLLREPGFGQGHVVDMINYNGWFVGNVADLAIVGVAAVVLVMSLTNRSLLAPAPRHESADEAQSSDATVGEEPRG</sequence>
<feature type="active site" evidence="9">
    <location>
        <position position="119"/>
    </location>
</feature>
<evidence type="ECO:0000313" key="13">
    <source>
        <dbReference type="Proteomes" id="UP001172708"/>
    </source>
</evidence>
<evidence type="ECO:0000256" key="7">
    <source>
        <dbReference type="ARBA" id="ARBA00022989"/>
    </source>
</evidence>
<keyword evidence="7 9" id="KW-1133">Transmembrane helix</keyword>
<evidence type="ECO:0000256" key="8">
    <source>
        <dbReference type="ARBA" id="ARBA00023136"/>
    </source>
</evidence>
<keyword evidence="6 9" id="KW-0378">Hydrolase</keyword>
<keyword evidence="13" id="KW-1185">Reference proteome</keyword>
<organism evidence="12 13">
    <name type="scientific">Demequina muriae</name>
    <dbReference type="NCBI Taxonomy" id="3051664"/>
    <lineage>
        <taxon>Bacteria</taxon>
        <taxon>Bacillati</taxon>
        <taxon>Actinomycetota</taxon>
        <taxon>Actinomycetes</taxon>
        <taxon>Micrococcales</taxon>
        <taxon>Demequinaceae</taxon>
        <taxon>Demequina</taxon>
    </lineage>
</organism>
<reference evidence="12" key="1">
    <citation type="submission" date="2023-06" db="EMBL/GenBank/DDBJ databases">
        <title>Egi l300058.</title>
        <authorList>
            <person name="Gao L."/>
            <person name="Fang B.-Z."/>
            <person name="Li W.-J."/>
        </authorList>
    </citation>
    <scope>NUCLEOTIDE SEQUENCE</scope>
    <source>
        <strain evidence="12">EGI L300058</strain>
    </source>
</reference>
<comment type="caution">
    <text evidence="12">The sequence shown here is derived from an EMBL/GenBank/DDBJ whole genome shotgun (WGS) entry which is preliminary data.</text>
</comment>
<comment type="pathway">
    <text evidence="9">Protein modification; lipoprotein biosynthesis (signal peptide cleavage).</text>
</comment>
<evidence type="ECO:0000256" key="10">
    <source>
        <dbReference type="RuleBase" id="RU004181"/>
    </source>
</evidence>
<feature type="transmembrane region" description="Helical" evidence="9">
    <location>
        <begin position="59"/>
        <end position="79"/>
    </location>
</feature>
<evidence type="ECO:0000256" key="4">
    <source>
        <dbReference type="ARBA" id="ARBA00022692"/>
    </source>
</evidence>
<dbReference type="GO" id="GO:0004190">
    <property type="term" value="F:aspartic-type endopeptidase activity"/>
    <property type="evidence" value="ECO:0007669"/>
    <property type="project" value="UniProtKB-EC"/>
</dbReference>
<evidence type="ECO:0000256" key="3">
    <source>
        <dbReference type="ARBA" id="ARBA00022670"/>
    </source>
</evidence>
<dbReference type="HAMAP" id="MF_00161">
    <property type="entry name" value="LspA"/>
    <property type="match status" value="1"/>
</dbReference>
<evidence type="ECO:0000313" key="12">
    <source>
        <dbReference type="EMBL" id="MDN4479509.1"/>
    </source>
</evidence>
<gene>
    <name evidence="9 12" type="primary">lspA</name>
    <name evidence="12" type="ORF">QQX02_01045</name>
</gene>
<evidence type="ECO:0000256" key="11">
    <source>
        <dbReference type="SAM" id="MobiDB-lite"/>
    </source>
</evidence>
<keyword evidence="8 9" id="KW-0472">Membrane</keyword>
<feature type="region of interest" description="Disordered" evidence="11">
    <location>
        <begin position="158"/>
        <end position="179"/>
    </location>
</feature>
<evidence type="ECO:0000256" key="9">
    <source>
        <dbReference type="HAMAP-Rule" id="MF_00161"/>
    </source>
</evidence>
<name>A0ABT8GE05_9MICO</name>
<dbReference type="PANTHER" id="PTHR33695:SF1">
    <property type="entry name" value="LIPOPROTEIN SIGNAL PEPTIDASE"/>
    <property type="match status" value="1"/>
</dbReference>
<evidence type="ECO:0000256" key="5">
    <source>
        <dbReference type="ARBA" id="ARBA00022750"/>
    </source>
</evidence>
<dbReference type="EMBL" id="JAUHQA010000001">
    <property type="protein sequence ID" value="MDN4479509.1"/>
    <property type="molecule type" value="Genomic_DNA"/>
</dbReference>
<keyword evidence="4 9" id="KW-0812">Transmembrane</keyword>
<comment type="catalytic activity">
    <reaction evidence="9">
        <text>Release of signal peptides from bacterial membrane prolipoproteins. Hydrolyzes -Xaa-Yaa-Zaa-|-(S,diacylglyceryl)Cys-, in which Xaa is hydrophobic (preferably Leu), and Yaa (Ala or Ser) and Zaa (Gly or Ala) have small, neutral side chains.</text>
        <dbReference type="EC" id="3.4.23.36"/>
    </reaction>
</comment>
<dbReference type="PANTHER" id="PTHR33695">
    <property type="entry name" value="LIPOPROTEIN SIGNAL PEPTIDASE"/>
    <property type="match status" value="1"/>
</dbReference>
<dbReference type="RefSeq" id="WP_301140669.1">
    <property type="nucleotide sequence ID" value="NZ_JAUHQA010000001.1"/>
</dbReference>
<keyword evidence="3 9" id="KW-0645">Protease</keyword>
<feature type="active site" evidence="9">
    <location>
        <position position="133"/>
    </location>
</feature>
<evidence type="ECO:0000256" key="1">
    <source>
        <dbReference type="ARBA" id="ARBA00006139"/>
    </source>
</evidence>
<accession>A0ABT8GE05</accession>
<protein>
    <recommendedName>
        <fullName evidence="9">Lipoprotein signal peptidase</fullName>
        <ecNumber evidence="9">3.4.23.36</ecNumber>
    </recommendedName>
    <alternativeName>
        <fullName evidence="9">Prolipoprotein signal peptidase</fullName>
    </alternativeName>
    <alternativeName>
        <fullName evidence="9">Signal peptidase II</fullName>
        <shortName evidence="9">SPase II</shortName>
    </alternativeName>
</protein>
<comment type="caution">
    <text evidence="9">Lacks conserved residue(s) required for the propagation of feature annotation.</text>
</comment>
<keyword evidence="2 9" id="KW-1003">Cell membrane</keyword>
<keyword evidence="5 9" id="KW-0064">Aspartyl protease</keyword>
<feature type="transmembrane region" description="Helical" evidence="9">
    <location>
        <begin position="86"/>
        <end position="103"/>
    </location>
</feature>
<dbReference type="NCBIfam" id="TIGR00077">
    <property type="entry name" value="lspA"/>
    <property type="match status" value="1"/>
</dbReference>
<dbReference type="InterPro" id="IPR001872">
    <property type="entry name" value="Peptidase_A8"/>
</dbReference>
<dbReference type="Pfam" id="PF01252">
    <property type="entry name" value="Peptidase_A8"/>
    <property type="match status" value="1"/>
</dbReference>
<comment type="subcellular location">
    <subcellularLocation>
        <location evidence="9">Cell membrane</location>
        <topology evidence="9">Multi-pass membrane protein</topology>
    </subcellularLocation>
</comment>
<comment type="function">
    <text evidence="9">This protein specifically catalyzes the removal of signal peptides from prolipoproteins.</text>
</comment>
<dbReference type="EC" id="3.4.23.36" evidence="9"/>